<evidence type="ECO:0000259" key="1">
    <source>
        <dbReference type="PROSITE" id="PS50887"/>
    </source>
</evidence>
<gene>
    <name evidence="2" type="ORF">OKW52_09890</name>
</gene>
<dbReference type="InterPro" id="IPR052163">
    <property type="entry name" value="DGC-Regulatory_Protein"/>
</dbReference>
<proteinExistence type="predicted"/>
<dbReference type="Pfam" id="PF00990">
    <property type="entry name" value="GGDEF"/>
    <property type="match status" value="1"/>
</dbReference>
<name>A0ABT3GYF5_9RHOB</name>
<comment type="caution">
    <text evidence="2">The sequence shown here is derived from an EMBL/GenBank/DDBJ whole genome shotgun (WGS) entry which is preliminary data.</text>
</comment>
<reference evidence="2 3" key="1">
    <citation type="submission" date="2022-10" db="EMBL/GenBank/DDBJ databases">
        <title>Pararhodobacter sp. nov., isolated from marine algae.</title>
        <authorList>
            <person name="Choi B.J."/>
            <person name="Kim J.M."/>
            <person name="Lee J.K."/>
            <person name="Choi D.G."/>
            <person name="Jeon C.O."/>
        </authorList>
    </citation>
    <scope>NUCLEOTIDE SEQUENCE [LARGE SCALE GENOMIC DNA]</scope>
    <source>
        <strain evidence="2 3">ZQ420</strain>
    </source>
</reference>
<dbReference type="Gene3D" id="3.30.70.270">
    <property type="match status" value="1"/>
</dbReference>
<protein>
    <submittedName>
        <fullName evidence="2">GGDEF domain-containing protein</fullName>
    </submittedName>
</protein>
<dbReference type="CDD" id="cd01949">
    <property type="entry name" value="GGDEF"/>
    <property type="match status" value="1"/>
</dbReference>
<accession>A0ABT3GYF5</accession>
<dbReference type="RefSeq" id="WP_264507687.1">
    <property type="nucleotide sequence ID" value="NZ_JAPDFL010000001.1"/>
</dbReference>
<dbReference type="EMBL" id="JAPDFL010000001">
    <property type="protein sequence ID" value="MCW1932557.1"/>
    <property type="molecule type" value="Genomic_DNA"/>
</dbReference>
<dbReference type="PANTHER" id="PTHR46663:SF2">
    <property type="entry name" value="GGDEF DOMAIN-CONTAINING PROTEIN"/>
    <property type="match status" value="1"/>
</dbReference>
<dbReference type="NCBIfam" id="TIGR00254">
    <property type="entry name" value="GGDEF"/>
    <property type="match status" value="1"/>
</dbReference>
<sequence length="263" mass="28098">MTLRAPPGTRFKGVAVPLQGQRGALVNLSFGYAVRDAVRDHGLSATDFAATDLAIELLYLAEAKAAVMGEVTKMAARLKGAKARAEEEALTDVLTGLGNRRALEARMERYLNAGQGFALLHIDLDHFKQVNDTLGHAAGDHVLAEIAVKLRASARIGDLVARIGGDEFVVLLAGVQDLGPVRRVGERIFYEMRKPIHYHGTPCRISLSIGVVFANPAQPCAPTSVLAMADRALYASKGAGRARMTLFSETGVVQELLSVARVG</sequence>
<dbReference type="PROSITE" id="PS50887">
    <property type="entry name" value="GGDEF"/>
    <property type="match status" value="1"/>
</dbReference>
<dbReference type="InterPro" id="IPR029787">
    <property type="entry name" value="Nucleotide_cyclase"/>
</dbReference>
<dbReference type="Proteomes" id="UP001208938">
    <property type="component" value="Unassembled WGS sequence"/>
</dbReference>
<evidence type="ECO:0000313" key="2">
    <source>
        <dbReference type="EMBL" id="MCW1932557.1"/>
    </source>
</evidence>
<dbReference type="SUPFAM" id="SSF55073">
    <property type="entry name" value="Nucleotide cyclase"/>
    <property type="match status" value="1"/>
</dbReference>
<feature type="domain" description="GGDEF" evidence="1">
    <location>
        <begin position="115"/>
        <end position="249"/>
    </location>
</feature>
<keyword evidence="3" id="KW-1185">Reference proteome</keyword>
<dbReference type="SMART" id="SM00267">
    <property type="entry name" value="GGDEF"/>
    <property type="match status" value="1"/>
</dbReference>
<dbReference type="InterPro" id="IPR000160">
    <property type="entry name" value="GGDEF_dom"/>
</dbReference>
<organism evidence="2 3">
    <name type="scientific">Pararhodobacter zhoushanensis</name>
    <dbReference type="NCBI Taxonomy" id="2479545"/>
    <lineage>
        <taxon>Bacteria</taxon>
        <taxon>Pseudomonadati</taxon>
        <taxon>Pseudomonadota</taxon>
        <taxon>Alphaproteobacteria</taxon>
        <taxon>Rhodobacterales</taxon>
        <taxon>Paracoccaceae</taxon>
        <taxon>Pararhodobacter</taxon>
    </lineage>
</organism>
<dbReference type="PANTHER" id="PTHR46663">
    <property type="entry name" value="DIGUANYLATE CYCLASE DGCT-RELATED"/>
    <property type="match status" value="1"/>
</dbReference>
<dbReference type="InterPro" id="IPR043128">
    <property type="entry name" value="Rev_trsase/Diguanyl_cyclase"/>
</dbReference>
<evidence type="ECO:0000313" key="3">
    <source>
        <dbReference type="Proteomes" id="UP001208938"/>
    </source>
</evidence>